<accession>A0A938BMP6</accession>
<protein>
    <submittedName>
        <fullName evidence="4">Ankyrin repeat domain-containing protein</fullName>
    </submittedName>
</protein>
<dbReference type="EMBL" id="VGJX01000155">
    <property type="protein sequence ID" value="MBM3274220.1"/>
    <property type="molecule type" value="Genomic_DNA"/>
</dbReference>
<dbReference type="PROSITE" id="PS50297">
    <property type="entry name" value="ANK_REP_REGION"/>
    <property type="match status" value="2"/>
</dbReference>
<dbReference type="SMART" id="SM00248">
    <property type="entry name" value="ANK"/>
    <property type="match status" value="3"/>
</dbReference>
<dbReference type="AlphaFoldDB" id="A0A938BMP6"/>
<dbReference type="Pfam" id="PF00023">
    <property type="entry name" value="Ank"/>
    <property type="match status" value="1"/>
</dbReference>
<evidence type="ECO:0000256" key="3">
    <source>
        <dbReference type="PROSITE-ProRule" id="PRU00023"/>
    </source>
</evidence>
<evidence type="ECO:0000313" key="4">
    <source>
        <dbReference type="EMBL" id="MBM3274220.1"/>
    </source>
</evidence>
<dbReference type="PANTHER" id="PTHR24126:SF14">
    <property type="entry name" value="ANK_REP_REGION DOMAIN-CONTAINING PROTEIN"/>
    <property type="match status" value="1"/>
</dbReference>
<evidence type="ECO:0000256" key="1">
    <source>
        <dbReference type="ARBA" id="ARBA00022737"/>
    </source>
</evidence>
<comment type="caution">
    <text evidence="4">The sequence shown here is derived from an EMBL/GenBank/DDBJ whole genome shotgun (WGS) entry which is preliminary data.</text>
</comment>
<dbReference type="PROSITE" id="PS51257">
    <property type="entry name" value="PROKAR_LIPOPROTEIN"/>
    <property type="match status" value="1"/>
</dbReference>
<reference evidence="4 5" key="1">
    <citation type="submission" date="2019-03" db="EMBL/GenBank/DDBJ databases">
        <title>Lake Tanganyika Metagenome-Assembled Genomes (MAGs).</title>
        <authorList>
            <person name="Tran P."/>
        </authorList>
    </citation>
    <scope>NUCLEOTIDE SEQUENCE [LARGE SCALE GENOMIC DNA]</scope>
    <source>
        <strain evidence="4">K_DeepCast_65m_m2_236</strain>
    </source>
</reference>
<dbReference type="PROSITE" id="PS50088">
    <property type="entry name" value="ANK_REPEAT"/>
    <property type="match status" value="3"/>
</dbReference>
<dbReference type="SUPFAM" id="SSF48403">
    <property type="entry name" value="Ankyrin repeat"/>
    <property type="match status" value="1"/>
</dbReference>
<proteinExistence type="predicted"/>
<keyword evidence="1" id="KW-0677">Repeat</keyword>
<feature type="repeat" description="ANK" evidence="3">
    <location>
        <begin position="145"/>
        <end position="177"/>
    </location>
</feature>
<dbReference type="InterPro" id="IPR002110">
    <property type="entry name" value="Ankyrin_rpt"/>
</dbReference>
<name>A0A938BMP6_9BACT</name>
<keyword evidence="2 3" id="KW-0040">ANK repeat</keyword>
<organism evidence="4 5">
    <name type="scientific">Candidatus Tanganyikabacteria bacterium</name>
    <dbReference type="NCBI Taxonomy" id="2961651"/>
    <lineage>
        <taxon>Bacteria</taxon>
        <taxon>Bacillati</taxon>
        <taxon>Candidatus Sericytochromatia</taxon>
        <taxon>Candidatus Tanganyikabacteria</taxon>
    </lineage>
</organism>
<dbReference type="InterPro" id="IPR036770">
    <property type="entry name" value="Ankyrin_rpt-contain_sf"/>
</dbReference>
<feature type="repeat" description="ANK" evidence="3">
    <location>
        <begin position="112"/>
        <end position="144"/>
    </location>
</feature>
<dbReference type="PANTHER" id="PTHR24126">
    <property type="entry name" value="ANKYRIN REPEAT, PH AND SEC7 DOMAIN CONTAINING PROTEIN SECG-RELATED"/>
    <property type="match status" value="1"/>
</dbReference>
<sequence>MMAKIALLGCVVGLILLAGTGCGALSAGQPLGQTSAVQTLRAKDAKLGESLIKALWERDAEQVRSLLAKGASPDTRDEFGYPALHLAAGDGQIDSVVALLEVKADVSLRDPDQRTALMEGAESGVADIVTVLIKRGADVKAFDNLKWTALHGAAFYGKAETVKALIAAHADITARTDRGKTPDQLADEMGYPDVSQIIRSAGPKIP</sequence>
<gene>
    <name evidence="4" type="ORF">FJZ00_03645</name>
</gene>
<evidence type="ECO:0000256" key="2">
    <source>
        <dbReference type="ARBA" id="ARBA00023043"/>
    </source>
</evidence>
<evidence type="ECO:0000313" key="5">
    <source>
        <dbReference type="Proteomes" id="UP000703893"/>
    </source>
</evidence>
<dbReference type="Proteomes" id="UP000703893">
    <property type="component" value="Unassembled WGS sequence"/>
</dbReference>
<dbReference type="Pfam" id="PF12796">
    <property type="entry name" value="Ank_2"/>
    <property type="match status" value="1"/>
</dbReference>
<dbReference type="Gene3D" id="1.25.40.20">
    <property type="entry name" value="Ankyrin repeat-containing domain"/>
    <property type="match status" value="1"/>
</dbReference>
<feature type="repeat" description="ANK" evidence="3">
    <location>
        <begin position="79"/>
        <end position="111"/>
    </location>
</feature>